<dbReference type="InterPro" id="IPR049427">
    <property type="entry name" value="Acyl-ACP_TE_C"/>
</dbReference>
<name>A0A645CTQ1_9ZZZZ</name>
<dbReference type="Pfam" id="PF20791">
    <property type="entry name" value="Acyl-ACP_TE_C"/>
    <property type="match status" value="1"/>
</dbReference>
<proteinExistence type="predicted"/>
<accession>A0A645CTQ1</accession>
<dbReference type="AlphaFoldDB" id="A0A645CTQ1"/>
<reference evidence="2" key="1">
    <citation type="submission" date="2019-08" db="EMBL/GenBank/DDBJ databases">
        <authorList>
            <person name="Kucharzyk K."/>
            <person name="Murdoch R.W."/>
            <person name="Higgins S."/>
            <person name="Loffler F."/>
        </authorList>
    </citation>
    <scope>NUCLEOTIDE SEQUENCE</scope>
</reference>
<dbReference type="Gene3D" id="3.10.129.10">
    <property type="entry name" value="Hotdog Thioesterase"/>
    <property type="match status" value="1"/>
</dbReference>
<gene>
    <name evidence="2" type="ORF">SDC9_127118</name>
</gene>
<organism evidence="2">
    <name type="scientific">bioreactor metagenome</name>
    <dbReference type="NCBI Taxonomy" id="1076179"/>
    <lineage>
        <taxon>unclassified sequences</taxon>
        <taxon>metagenomes</taxon>
        <taxon>ecological metagenomes</taxon>
    </lineage>
</organism>
<evidence type="ECO:0000313" key="2">
    <source>
        <dbReference type="EMBL" id="MPM80072.1"/>
    </source>
</evidence>
<dbReference type="InterPro" id="IPR029069">
    <property type="entry name" value="HotDog_dom_sf"/>
</dbReference>
<protein>
    <recommendedName>
        <fullName evidence="1">Acyl-ACP thioesterase-like C-terminal domain-containing protein</fullName>
    </recommendedName>
</protein>
<dbReference type="EMBL" id="VSSQ01029803">
    <property type="protein sequence ID" value="MPM80072.1"/>
    <property type="molecule type" value="Genomic_DNA"/>
</dbReference>
<evidence type="ECO:0000259" key="1">
    <source>
        <dbReference type="Pfam" id="PF20791"/>
    </source>
</evidence>
<comment type="caution">
    <text evidence="2">The sequence shown here is derived from an EMBL/GenBank/DDBJ whole genome shotgun (WGS) entry which is preliminary data.</text>
</comment>
<feature type="domain" description="Acyl-ACP thioesterase-like C-terminal" evidence="1">
    <location>
        <begin position="22"/>
        <end position="114"/>
    </location>
</feature>
<sequence length="114" mass="13614">MDRLTDDLPDDVKVPEVTAPRIEERWKVRWQDLDVNDHTNHAVYFNWALDTVPDEVPEKMEPVFVEGEFLRPVPRTRVRCLTQELPLEEGRCFLHSLRHLEDDTEYAKLSSRWK</sequence>
<dbReference type="SUPFAM" id="SSF54637">
    <property type="entry name" value="Thioesterase/thiol ester dehydrase-isomerase"/>
    <property type="match status" value="1"/>
</dbReference>